<comment type="caution">
    <text evidence="11">The sequence shown here is derived from an EMBL/GenBank/DDBJ whole genome shotgun (WGS) entry which is preliminary data.</text>
</comment>
<dbReference type="Proteomes" id="UP000822688">
    <property type="component" value="Chromosome 11"/>
</dbReference>
<evidence type="ECO:0000256" key="1">
    <source>
        <dbReference type="ARBA" id="ARBA00004167"/>
    </source>
</evidence>
<evidence type="ECO:0000256" key="7">
    <source>
        <dbReference type="SAM" id="MobiDB-lite"/>
    </source>
</evidence>
<feature type="compositionally biased region" description="Polar residues" evidence="7">
    <location>
        <begin position="100"/>
        <end position="113"/>
    </location>
</feature>
<feature type="domain" description="Trichome birefringence-like N-terminal" evidence="10">
    <location>
        <begin position="234"/>
        <end position="285"/>
    </location>
</feature>
<keyword evidence="6 8" id="KW-0472">Membrane</keyword>
<evidence type="ECO:0008006" key="13">
    <source>
        <dbReference type="Google" id="ProtNLM"/>
    </source>
</evidence>
<evidence type="ECO:0000259" key="9">
    <source>
        <dbReference type="Pfam" id="PF13839"/>
    </source>
</evidence>
<dbReference type="PANTHER" id="PTHR32285:SF48">
    <property type="entry name" value="PROTEIN TRICHOME BIREFRINGENCE-LIKE 19"/>
    <property type="match status" value="1"/>
</dbReference>
<feature type="transmembrane region" description="Helical" evidence="8">
    <location>
        <begin position="39"/>
        <end position="58"/>
    </location>
</feature>
<dbReference type="GO" id="GO:0016413">
    <property type="term" value="F:O-acetyltransferase activity"/>
    <property type="evidence" value="ECO:0007669"/>
    <property type="project" value="InterPro"/>
</dbReference>
<keyword evidence="5 8" id="KW-1133">Transmembrane helix</keyword>
<dbReference type="AlphaFoldDB" id="A0A8T0GF19"/>
<evidence type="ECO:0000313" key="12">
    <source>
        <dbReference type="Proteomes" id="UP000822688"/>
    </source>
</evidence>
<feature type="region of interest" description="Disordered" evidence="7">
    <location>
        <begin position="166"/>
        <end position="198"/>
    </location>
</feature>
<evidence type="ECO:0000256" key="3">
    <source>
        <dbReference type="ARBA" id="ARBA00022692"/>
    </source>
</evidence>
<protein>
    <recommendedName>
        <fullName evidence="13">Trichome birefringence-like N-terminal domain-containing protein</fullName>
    </recommendedName>
</protein>
<dbReference type="GO" id="GO:0005794">
    <property type="term" value="C:Golgi apparatus"/>
    <property type="evidence" value="ECO:0007669"/>
    <property type="project" value="TreeGrafter"/>
</dbReference>
<accession>A0A8T0GF19</accession>
<feature type="domain" description="Trichome birefringence-like C-terminal" evidence="9">
    <location>
        <begin position="286"/>
        <end position="577"/>
    </location>
</feature>
<keyword evidence="3 8" id="KW-0812">Transmembrane</keyword>
<feature type="compositionally biased region" description="Polar residues" evidence="7">
    <location>
        <begin position="128"/>
        <end position="141"/>
    </location>
</feature>
<dbReference type="EMBL" id="CM026432">
    <property type="protein sequence ID" value="KAG0557630.1"/>
    <property type="molecule type" value="Genomic_DNA"/>
</dbReference>
<dbReference type="Pfam" id="PF14416">
    <property type="entry name" value="PMR5N"/>
    <property type="match status" value="1"/>
</dbReference>
<evidence type="ECO:0000256" key="6">
    <source>
        <dbReference type="ARBA" id="ARBA00023136"/>
    </source>
</evidence>
<organism evidence="11 12">
    <name type="scientific">Ceratodon purpureus</name>
    <name type="common">Fire moss</name>
    <name type="synonym">Dicranum purpureum</name>
    <dbReference type="NCBI Taxonomy" id="3225"/>
    <lineage>
        <taxon>Eukaryota</taxon>
        <taxon>Viridiplantae</taxon>
        <taxon>Streptophyta</taxon>
        <taxon>Embryophyta</taxon>
        <taxon>Bryophyta</taxon>
        <taxon>Bryophytina</taxon>
        <taxon>Bryopsida</taxon>
        <taxon>Dicranidae</taxon>
        <taxon>Pseudoditrichales</taxon>
        <taxon>Ditrichaceae</taxon>
        <taxon>Ceratodon</taxon>
    </lineage>
</organism>
<dbReference type="InterPro" id="IPR025846">
    <property type="entry name" value="TBL_N"/>
</dbReference>
<comment type="similarity">
    <text evidence="2">Belongs to the PC-esterase family. TBL subfamily.</text>
</comment>
<proteinExistence type="inferred from homology"/>
<keyword evidence="12" id="KW-1185">Reference proteome</keyword>
<dbReference type="InterPro" id="IPR029962">
    <property type="entry name" value="TBL"/>
</dbReference>
<reference evidence="11 12" key="1">
    <citation type="submission" date="2020-06" db="EMBL/GenBank/DDBJ databases">
        <title>WGS assembly of Ceratodon purpureus strain R40.</title>
        <authorList>
            <person name="Carey S.B."/>
            <person name="Jenkins J."/>
            <person name="Shu S."/>
            <person name="Lovell J.T."/>
            <person name="Sreedasyam A."/>
            <person name="Maumus F."/>
            <person name="Tiley G.P."/>
            <person name="Fernandez-Pozo N."/>
            <person name="Barry K."/>
            <person name="Chen C."/>
            <person name="Wang M."/>
            <person name="Lipzen A."/>
            <person name="Daum C."/>
            <person name="Saski C.A."/>
            <person name="Payton A.C."/>
            <person name="Mcbreen J.C."/>
            <person name="Conrad R.E."/>
            <person name="Kollar L.M."/>
            <person name="Olsson S."/>
            <person name="Huttunen S."/>
            <person name="Landis J.B."/>
            <person name="Wickett N.J."/>
            <person name="Johnson M.G."/>
            <person name="Rensing S.A."/>
            <person name="Grimwood J."/>
            <person name="Schmutz J."/>
            <person name="Mcdaniel S.F."/>
        </authorList>
    </citation>
    <scope>NUCLEOTIDE SEQUENCE [LARGE SCALE GENOMIC DNA]</scope>
    <source>
        <strain evidence="11 12">R40</strain>
    </source>
</reference>
<dbReference type="Pfam" id="PF13839">
    <property type="entry name" value="PC-Esterase"/>
    <property type="match status" value="1"/>
</dbReference>
<feature type="compositionally biased region" description="Polar residues" evidence="7">
    <location>
        <begin position="166"/>
        <end position="193"/>
    </location>
</feature>
<evidence type="ECO:0000256" key="4">
    <source>
        <dbReference type="ARBA" id="ARBA00022968"/>
    </source>
</evidence>
<evidence type="ECO:0000256" key="2">
    <source>
        <dbReference type="ARBA" id="ARBA00007727"/>
    </source>
</evidence>
<evidence type="ECO:0000256" key="8">
    <source>
        <dbReference type="SAM" id="Phobius"/>
    </source>
</evidence>
<evidence type="ECO:0000313" key="11">
    <source>
        <dbReference type="EMBL" id="KAG0557630.1"/>
    </source>
</evidence>
<gene>
    <name evidence="11" type="ORF">KC19_11G144700</name>
</gene>
<name>A0A8T0GF19_CERPU</name>
<comment type="subcellular location">
    <subcellularLocation>
        <location evidence="1">Membrane</location>
        <topology evidence="1">Single-pass membrane protein</topology>
    </subcellularLocation>
</comment>
<sequence>MNLSGADMGKGEQLNISVEMPSSKIHGCDFRSTGRQRRLVCITLFAALLPFVITRSYFSFISSDVPSEATSFFEEHPPPSTHFDKPQREGVPEVAEVTPLHSNSSSTPSNNEQMESESRREEPEPNFSDENSSNVTSTAGDEQQAKPNDLEMKNPILNETSVQSLITSANGSSSDVKIETENGSPAVNSSLEHSTIEAEESMKDEKIGEIVMEGTEAPSSAQNSSDGLIPEGVCNLEKGNWIPDSQPPLYNSSTCKYIQGLQNCHTNGRPDDEYLYWKWKPDQCELPRIDAAAFLNAMRNRSVVFAGDSIARNQFQSLLCVLSQVEDPKHTYWSEDGRNNIHHFRLFNFTLSVRWSPYLVRIEEKLVTWPDNTTENVRHVYLDEPDEMWVKAAVGADIVQLSTGQWWYQRARYVEKNVSLGCHGLPHCDKKIGFPDPYLKALAHVMRGSLTIPGFNGTVVYRSFSPEHFENGNWDTGGECVRTTPGGVSMSYDTDHMYGIQKKSFKNVTEELETVAKDRLRLLGITDLAQIRADGHPNKYRTEAQKKAERKGNVTPNDCLHWCLPGPIDTWNDLLVQSLHDVIFT</sequence>
<dbReference type="InterPro" id="IPR026057">
    <property type="entry name" value="TBL_C"/>
</dbReference>
<evidence type="ECO:0000256" key="5">
    <source>
        <dbReference type="ARBA" id="ARBA00022989"/>
    </source>
</evidence>
<keyword evidence="4" id="KW-0735">Signal-anchor</keyword>
<dbReference type="PANTHER" id="PTHR32285">
    <property type="entry name" value="PROTEIN TRICHOME BIREFRINGENCE-LIKE 9-RELATED"/>
    <property type="match status" value="1"/>
</dbReference>
<evidence type="ECO:0000259" key="10">
    <source>
        <dbReference type="Pfam" id="PF14416"/>
    </source>
</evidence>
<feature type="region of interest" description="Disordered" evidence="7">
    <location>
        <begin position="70"/>
        <end position="149"/>
    </location>
</feature>
<dbReference type="GO" id="GO:0016020">
    <property type="term" value="C:membrane"/>
    <property type="evidence" value="ECO:0007669"/>
    <property type="project" value="UniProtKB-SubCell"/>
</dbReference>
<feature type="compositionally biased region" description="Basic and acidic residues" evidence="7">
    <location>
        <begin position="73"/>
        <end position="91"/>
    </location>
</feature>